<keyword evidence="6 9" id="KW-0378">Hydrolase</keyword>
<dbReference type="Gene3D" id="3.40.50.1000">
    <property type="entry name" value="HAD superfamily/HAD-like"/>
    <property type="match status" value="1"/>
</dbReference>
<dbReference type="GeneID" id="55585060"/>
<dbReference type="InterPro" id="IPR023214">
    <property type="entry name" value="HAD_sf"/>
</dbReference>
<dbReference type="NCBIfam" id="TIGR01488">
    <property type="entry name" value="HAD-SF-IB"/>
    <property type="match status" value="1"/>
</dbReference>
<evidence type="ECO:0000256" key="1">
    <source>
        <dbReference type="ARBA" id="ARBA00001946"/>
    </source>
</evidence>
<dbReference type="AlphaFoldDB" id="A0A4P2VF80"/>
<evidence type="ECO:0000313" key="9">
    <source>
        <dbReference type="EMBL" id="BBE42637.1"/>
    </source>
</evidence>
<evidence type="ECO:0000256" key="4">
    <source>
        <dbReference type="ARBA" id="ARBA00022605"/>
    </source>
</evidence>
<comment type="pathway">
    <text evidence="2">Amino-acid biosynthesis; L-serine biosynthesis; L-serine from 3-phospho-D-glycerate: step 3/3.</text>
</comment>
<keyword evidence="7" id="KW-0460">Magnesium</keyword>
<dbReference type="InterPro" id="IPR050582">
    <property type="entry name" value="HAD-like_SerB"/>
</dbReference>
<evidence type="ECO:0000313" key="10">
    <source>
        <dbReference type="Proteomes" id="UP000509448"/>
    </source>
</evidence>
<protein>
    <recommendedName>
        <fullName evidence="3">phosphoserine phosphatase</fullName>
        <ecNumber evidence="3">3.1.3.3</ecNumber>
    </recommendedName>
</protein>
<keyword evidence="5" id="KW-0479">Metal-binding</keyword>
<dbReference type="KEGG" id="ccai:NAS2_1248"/>
<keyword evidence="10" id="KW-1185">Reference proteome</keyword>
<organism evidence="9 10">
    <name type="scientific">Conexivisphaera calida</name>
    <dbReference type="NCBI Taxonomy" id="1874277"/>
    <lineage>
        <taxon>Archaea</taxon>
        <taxon>Nitrososphaerota</taxon>
        <taxon>Conexivisphaeria</taxon>
        <taxon>Conexivisphaerales</taxon>
        <taxon>Conexivisphaeraceae</taxon>
        <taxon>Conexivisphaera</taxon>
    </lineage>
</organism>
<dbReference type="EMBL" id="AP018732">
    <property type="protein sequence ID" value="BBE42637.1"/>
    <property type="molecule type" value="Genomic_DNA"/>
</dbReference>
<keyword evidence="8" id="KW-0718">Serine biosynthesis</keyword>
<dbReference type="EC" id="3.1.3.3" evidence="3"/>
<evidence type="ECO:0000256" key="5">
    <source>
        <dbReference type="ARBA" id="ARBA00022723"/>
    </source>
</evidence>
<dbReference type="SUPFAM" id="SSF56784">
    <property type="entry name" value="HAD-like"/>
    <property type="match status" value="1"/>
</dbReference>
<evidence type="ECO:0000256" key="8">
    <source>
        <dbReference type="ARBA" id="ARBA00023299"/>
    </source>
</evidence>
<proteinExistence type="predicted"/>
<evidence type="ECO:0000256" key="2">
    <source>
        <dbReference type="ARBA" id="ARBA00005135"/>
    </source>
</evidence>
<dbReference type="GO" id="GO:0000287">
    <property type="term" value="F:magnesium ion binding"/>
    <property type="evidence" value="ECO:0007669"/>
    <property type="project" value="TreeGrafter"/>
</dbReference>
<gene>
    <name evidence="9" type="ORF">NAS2_1248</name>
</gene>
<name>A0A4P2VF80_9ARCH</name>
<dbReference type="RefSeq" id="WP_269473721.1">
    <property type="nucleotide sequence ID" value="NZ_AP018732.1"/>
</dbReference>
<dbReference type="GO" id="GO:0036424">
    <property type="term" value="F:L-phosphoserine phosphatase activity"/>
    <property type="evidence" value="ECO:0007669"/>
    <property type="project" value="TreeGrafter"/>
</dbReference>
<dbReference type="Pfam" id="PF00702">
    <property type="entry name" value="Hydrolase"/>
    <property type="match status" value="1"/>
</dbReference>
<dbReference type="Proteomes" id="UP000509448">
    <property type="component" value="Chromosome"/>
</dbReference>
<dbReference type="PANTHER" id="PTHR43344">
    <property type="entry name" value="PHOSPHOSERINE PHOSPHATASE"/>
    <property type="match status" value="1"/>
</dbReference>
<dbReference type="GO" id="GO:0006564">
    <property type="term" value="P:L-serine biosynthetic process"/>
    <property type="evidence" value="ECO:0007669"/>
    <property type="project" value="UniProtKB-KW"/>
</dbReference>
<keyword evidence="4" id="KW-0028">Amino-acid biosynthesis</keyword>
<sequence>MIFDLEGVLTPHEFLLELAERAGKYEEVLKEFRAGINGHRSWLESLHRRIEILRGTPEEFAEEVAAGVDLEPGAAELTRALREDGWKVAVVSGGFDVVRPSLDRHGLSYDRFMSHRLVFEDGRLSGVELRFPDKGAAARRLKEEIRPDFVVAIGDGWNDVPMFSEADLAIGFRPKPVLEGYIHMGASDIDELARILLNGRLEAAAEHDLRH</sequence>
<accession>A0A4P2VF80</accession>
<comment type="cofactor">
    <cofactor evidence="1">
        <name>Mg(2+)</name>
        <dbReference type="ChEBI" id="CHEBI:18420"/>
    </cofactor>
</comment>
<dbReference type="InterPro" id="IPR036412">
    <property type="entry name" value="HAD-like_sf"/>
</dbReference>
<dbReference type="GO" id="GO:0005737">
    <property type="term" value="C:cytoplasm"/>
    <property type="evidence" value="ECO:0007669"/>
    <property type="project" value="TreeGrafter"/>
</dbReference>
<dbReference type="PANTHER" id="PTHR43344:SF2">
    <property type="entry name" value="PHOSPHOSERINE PHOSPHATASE"/>
    <property type="match status" value="1"/>
</dbReference>
<evidence type="ECO:0000256" key="7">
    <source>
        <dbReference type="ARBA" id="ARBA00022842"/>
    </source>
</evidence>
<reference evidence="9 10" key="1">
    <citation type="journal article" date="2019" name="ISME J.">
        <title>Isolation and characterization of a thermophilic sulfur- and iron-reducing thaumarchaeote from a terrestrial acidic hot spring.</title>
        <authorList>
            <person name="Kato S."/>
            <person name="Itoh T."/>
            <person name="Yuki M."/>
            <person name="Nagamori M."/>
            <person name="Ohnishi M."/>
            <person name="Uematsu K."/>
            <person name="Suzuki K."/>
            <person name="Takashina T."/>
            <person name="Ohkuma M."/>
        </authorList>
    </citation>
    <scope>NUCLEOTIDE SEQUENCE [LARGE SCALE GENOMIC DNA]</scope>
    <source>
        <strain evidence="9 10">NAS-02</strain>
    </source>
</reference>
<evidence type="ECO:0000256" key="6">
    <source>
        <dbReference type="ARBA" id="ARBA00022801"/>
    </source>
</evidence>
<evidence type="ECO:0000256" key="3">
    <source>
        <dbReference type="ARBA" id="ARBA00012640"/>
    </source>
</evidence>